<name>A0A0W0G8E8_MONRR</name>
<dbReference type="EMBL" id="LATX01000832">
    <property type="protein sequence ID" value="KTB44855.1"/>
    <property type="molecule type" value="Genomic_DNA"/>
</dbReference>
<dbReference type="SUPFAM" id="SSF52540">
    <property type="entry name" value="P-loop containing nucleoside triphosphate hydrolases"/>
    <property type="match status" value="1"/>
</dbReference>
<protein>
    <recommendedName>
        <fullName evidence="3">Nephrocystin 3-like N-terminal domain-containing protein</fullName>
    </recommendedName>
</protein>
<sequence>MPSDSDQTTNISIDNVASVSLQNPVQAVPVRIRSIEVVGVPTAQTLGTCIAIQCDSDPQIRKTSKFDGKRESSHRWLEDFQLQVQNPPSKIITFQLLRLHALRADTLYASVEFPASELHVEHDQAIKKNMTVPQGSGASLALIVTACSTSSPNTTKAVAEVKPVPQLLDMLKRLATKQPTAQAAWLALSAILKVTEARKNQAAINLHETIVQTYQVAMAKQTESLDQGGQFSDLFERVIRQTDEYHIFFSRYVHGRHNSQVVDQALVEVQKFKRAFNDLRQAFDDTEAKFTLASVLEERHGMKMIEMDSKLQRLKPSRRSPIPEISCSQGSRLQSLLYIRNWAIEGEESIMWLSGITGSGKSSLMGTLYETARRMGHTNRLGAYIRFDRAGYTDPSVFVRELACQLAEFDERIGQVIATVLQQSSRVPVELLAQFKEYIVKPLQSVPEVHDEGPIFILVDALGECARGSADRDFRAQLLQLLQAADSLRMFPFLRIIVASSPDEDIDEAFRGREHVRPYRLDTDSPGTRGDIEDFLTNKLAEGSSGFSRLSDEAKSRAIRLLSERASGLFLWAATVARFVIENVDSRLDAFLNTKAPKNAHEALHILYQTALDILVDEHDEEVTEEKIRGVLGLILASRRCDSRSAGPPITSIVLESLVENYGVGASSGPSHNRPPVLFNVQPVVHKLKGILMDEDGDLLLMHKSFDHFLTQGGSASNIPTWFIDVKVHIADMAYATISCALAHIENPDYKAIEIPPDFKYATCRWPMYFYALGPAQVLASMFLNPLQNMFETCLIRWIYTLQYSLRNSPPDMLIDSASGFASFLVHCNFQGQHDNLQRLINDAWFLVDDTDPSSPPLFQMDKAFESLCRKHARYLGESKFNGKPVMDHEIDNTYATVFVQMAGESQTYEEILKVLRKECPIPPIVSLKPGNSRIIIRASERLDI</sequence>
<organism evidence="4 5">
    <name type="scientific">Moniliophthora roreri</name>
    <name type="common">Frosty pod rot fungus</name>
    <name type="synonym">Monilia roreri</name>
    <dbReference type="NCBI Taxonomy" id="221103"/>
    <lineage>
        <taxon>Eukaryota</taxon>
        <taxon>Fungi</taxon>
        <taxon>Dikarya</taxon>
        <taxon>Basidiomycota</taxon>
        <taxon>Agaricomycotina</taxon>
        <taxon>Agaricomycetes</taxon>
        <taxon>Agaricomycetidae</taxon>
        <taxon>Agaricales</taxon>
        <taxon>Marasmiineae</taxon>
        <taxon>Marasmiaceae</taxon>
        <taxon>Moniliophthora</taxon>
    </lineage>
</organism>
<dbReference type="PANTHER" id="PTHR10039:SF5">
    <property type="entry name" value="NACHT DOMAIN-CONTAINING PROTEIN"/>
    <property type="match status" value="1"/>
</dbReference>
<dbReference type="PANTHER" id="PTHR10039">
    <property type="entry name" value="AMELOGENIN"/>
    <property type="match status" value="1"/>
</dbReference>
<dbReference type="InterPro" id="IPR056884">
    <property type="entry name" value="NPHP3-like_N"/>
</dbReference>
<gene>
    <name evidence="4" type="ORF">WG66_2571</name>
</gene>
<dbReference type="Pfam" id="PF24883">
    <property type="entry name" value="NPHP3_N"/>
    <property type="match status" value="1"/>
</dbReference>
<evidence type="ECO:0000259" key="3">
    <source>
        <dbReference type="Pfam" id="PF24883"/>
    </source>
</evidence>
<evidence type="ECO:0000256" key="2">
    <source>
        <dbReference type="SAM" id="Coils"/>
    </source>
</evidence>
<dbReference type="Proteomes" id="UP000054988">
    <property type="component" value="Unassembled WGS sequence"/>
</dbReference>
<accession>A0A0W0G8E8</accession>
<evidence type="ECO:0000313" key="5">
    <source>
        <dbReference type="Proteomes" id="UP000054988"/>
    </source>
</evidence>
<dbReference type="InterPro" id="IPR027417">
    <property type="entry name" value="P-loop_NTPase"/>
</dbReference>
<dbReference type="eggNOG" id="KOG0266">
    <property type="taxonomic scope" value="Eukaryota"/>
</dbReference>
<reference evidence="4 5" key="1">
    <citation type="submission" date="2015-12" db="EMBL/GenBank/DDBJ databases">
        <title>Draft genome sequence of Moniliophthora roreri, the causal agent of frosty pod rot of cacao.</title>
        <authorList>
            <person name="Aime M.C."/>
            <person name="Diaz-Valderrama J.R."/>
            <person name="Kijpornyongpan T."/>
            <person name="Phillips-Mora W."/>
        </authorList>
    </citation>
    <scope>NUCLEOTIDE SEQUENCE [LARGE SCALE GENOMIC DNA]</scope>
    <source>
        <strain evidence="4 5">MCA 2952</strain>
    </source>
</reference>
<feature type="coiled-coil region" evidence="2">
    <location>
        <begin position="262"/>
        <end position="289"/>
    </location>
</feature>
<dbReference type="Gene3D" id="3.40.50.300">
    <property type="entry name" value="P-loop containing nucleotide triphosphate hydrolases"/>
    <property type="match status" value="1"/>
</dbReference>
<keyword evidence="2" id="KW-0175">Coiled coil</keyword>
<evidence type="ECO:0000313" key="4">
    <source>
        <dbReference type="EMBL" id="KTB44855.1"/>
    </source>
</evidence>
<comment type="caution">
    <text evidence="4">The sequence shown here is derived from an EMBL/GenBank/DDBJ whole genome shotgun (WGS) entry which is preliminary data.</text>
</comment>
<dbReference type="AlphaFoldDB" id="A0A0W0G8E8"/>
<keyword evidence="1" id="KW-0677">Repeat</keyword>
<proteinExistence type="predicted"/>
<evidence type="ECO:0000256" key="1">
    <source>
        <dbReference type="ARBA" id="ARBA00022737"/>
    </source>
</evidence>
<feature type="domain" description="Nephrocystin 3-like N-terminal" evidence="3">
    <location>
        <begin position="340"/>
        <end position="499"/>
    </location>
</feature>